<dbReference type="Pfam" id="PF00877">
    <property type="entry name" value="NLPC_P60"/>
    <property type="match status" value="1"/>
</dbReference>
<keyword evidence="2" id="KW-0645">Protease</keyword>
<gene>
    <name evidence="7" type="ORF">CTZ28_17995</name>
</gene>
<sequence>MRRTLRAHGRRTAEIAALALALTATVQQPARAEPTTLAEVRAELQRLYHDAEVATDKYNAADVKVTRQEKRVRTLRARAGAAERRLARLTALAGAAARAQYRGGGLPAEVQFALSGDPRHALENASLARQAQQGTQLVITAVTTTRGNLRADTDEASDVLNRLRANRRTMDTEREKIEKHIAAAKRLESRLAASQRRELDAMDTEDANDAQAKWESTGILERVGTEASPAGREALAYATRQLGKPYVWGAQGPGSFDCSGLTSQAWLAAGVPVPRTSQEQWRRLKHVPVTAMRPGDLIIYFSDASHVAIYIGNGEIIHAPRPGRRVTVAPAGSMAVLGVVRPDT</sequence>
<evidence type="ECO:0000259" key="6">
    <source>
        <dbReference type="PROSITE" id="PS51935"/>
    </source>
</evidence>
<evidence type="ECO:0000313" key="8">
    <source>
        <dbReference type="Proteomes" id="UP000270471"/>
    </source>
</evidence>
<feature type="domain" description="NlpC/P60" evidence="6">
    <location>
        <begin position="228"/>
        <end position="344"/>
    </location>
</feature>
<keyword evidence="3 7" id="KW-0378">Hydrolase</keyword>
<dbReference type="RefSeq" id="WP_121890469.1">
    <property type="nucleotide sequence ID" value="NZ_PENI01000010.1"/>
</dbReference>
<evidence type="ECO:0000256" key="5">
    <source>
        <dbReference type="SAM" id="Coils"/>
    </source>
</evidence>
<feature type="coiled-coil region" evidence="5">
    <location>
        <begin position="37"/>
        <end position="92"/>
    </location>
</feature>
<evidence type="ECO:0000256" key="4">
    <source>
        <dbReference type="ARBA" id="ARBA00022807"/>
    </source>
</evidence>
<accession>A0A3M0ICV1</accession>
<comment type="caution">
    <text evidence="7">The sequence shown here is derived from an EMBL/GenBank/DDBJ whole genome shotgun (WGS) entry which is preliminary data.</text>
</comment>
<evidence type="ECO:0000256" key="2">
    <source>
        <dbReference type="ARBA" id="ARBA00022670"/>
    </source>
</evidence>
<dbReference type="InterPro" id="IPR000064">
    <property type="entry name" value="NLP_P60_dom"/>
</dbReference>
<dbReference type="EMBL" id="PENI01000010">
    <property type="protein sequence ID" value="RMB84613.1"/>
    <property type="molecule type" value="Genomic_DNA"/>
</dbReference>
<keyword evidence="8" id="KW-1185">Reference proteome</keyword>
<dbReference type="GO" id="GO:0006508">
    <property type="term" value="P:proteolysis"/>
    <property type="evidence" value="ECO:0007669"/>
    <property type="project" value="UniProtKB-KW"/>
</dbReference>
<dbReference type="PROSITE" id="PS51935">
    <property type="entry name" value="NLPC_P60"/>
    <property type="match status" value="1"/>
</dbReference>
<protein>
    <submittedName>
        <fullName evidence="7">Glycoside hydrolase</fullName>
    </submittedName>
</protein>
<feature type="coiled-coil region" evidence="5">
    <location>
        <begin position="160"/>
        <end position="197"/>
    </location>
</feature>
<dbReference type="OrthoDB" id="5177647at2"/>
<dbReference type="PANTHER" id="PTHR47359">
    <property type="entry name" value="PEPTIDOGLYCAN DL-ENDOPEPTIDASE CWLO"/>
    <property type="match status" value="1"/>
</dbReference>
<evidence type="ECO:0000256" key="1">
    <source>
        <dbReference type="ARBA" id="ARBA00007074"/>
    </source>
</evidence>
<organism evidence="7 8">
    <name type="scientific">Streptomyces shenzhenensis</name>
    <dbReference type="NCBI Taxonomy" id="943815"/>
    <lineage>
        <taxon>Bacteria</taxon>
        <taxon>Bacillati</taxon>
        <taxon>Actinomycetota</taxon>
        <taxon>Actinomycetes</taxon>
        <taxon>Kitasatosporales</taxon>
        <taxon>Streptomycetaceae</taxon>
        <taxon>Streptomyces</taxon>
    </lineage>
</organism>
<evidence type="ECO:0000256" key="3">
    <source>
        <dbReference type="ARBA" id="ARBA00022801"/>
    </source>
</evidence>
<keyword evidence="4" id="KW-0788">Thiol protease</keyword>
<dbReference type="InterPro" id="IPR038765">
    <property type="entry name" value="Papain-like_cys_pep_sf"/>
</dbReference>
<dbReference type="Proteomes" id="UP000270471">
    <property type="component" value="Unassembled WGS sequence"/>
</dbReference>
<dbReference type="InterPro" id="IPR051794">
    <property type="entry name" value="PG_Endopeptidase_C40"/>
</dbReference>
<dbReference type="PANTHER" id="PTHR47359:SF3">
    <property type="entry name" value="NLP_P60 DOMAIN-CONTAINING PROTEIN-RELATED"/>
    <property type="match status" value="1"/>
</dbReference>
<proteinExistence type="inferred from homology"/>
<name>A0A3M0ICV1_9ACTN</name>
<dbReference type="SUPFAM" id="SSF54001">
    <property type="entry name" value="Cysteine proteinases"/>
    <property type="match status" value="1"/>
</dbReference>
<comment type="similarity">
    <text evidence="1">Belongs to the peptidase C40 family.</text>
</comment>
<dbReference type="GO" id="GO:0008234">
    <property type="term" value="F:cysteine-type peptidase activity"/>
    <property type="evidence" value="ECO:0007669"/>
    <property type="project" value="UniProtKB-KW"/>
</dbReference>
<dbReference type="AlphaFoldDB" id="A0A3M0ICV1"/>
<keyword evidence="5" id="KW-0175">Coiled coil</keyword>
<evidence type="ECO:0000313" key="7">
    <source>
        <dbReference type="EMBL" id="RMB84613.1"/>
    </source>
</evidence>
<dbReference type="Gene3D" id="3.90.1720.10">
    <property type="entry name" value="endopeptidase domain like (from Nostoc punctiforme)"/>
    <property type="match status" value="1"/>
</dbReference>
<reference evidence="7 8" key="1">
    <citation type="submission" date="2017-11" db="EMBL/GenBank/DDBJ databases">
        <title>Draft genome of actinobacteria isolated from guarana (Paullinia cupana (Mart.) Ducke.</title>
        <authorList>
            <person name="Siqueira K.A."/>
            <person name="Liotti R.G."/>
            <person name="Mendes T.A.O."/>
            <person name="Soares M.A."/>
        </authorList>
    </citation>
    <scope>NUCLEOTIDE SEQUENCE [LARGE SCALE GENOMIC DNA]</scope>
    <source>
        <strain evidence="7 8">193</strain>
    </source>
</reference>